<accession>A0A6G0WWI9</accession>
<dbReference type="AlphaFoldDB" id="A0A6G0WWI9"/>
<keyword evidence="8" id="KW-1185">Reference proteome</keyword>
<dbReference type="GO" id="GO:0008270">
    <property type="term" value="F:zinc ion binding"/>
    <property type="evidence" value="ECO:0007669"/>
    <property type="project" value="UniProtKB-KW"/>
</dbReference>
<feature type="domain" description="RING-type" evidence="5">
    <location>
        <begin position="739"/>
        <end position="782"/>
    </location>
</feature>
<dbReference type="SMART" id="SM00184">
    <property type="entry name" value="RING"/>
    <property type="match status" value="1"/>
</dbReference>
<evidence type="ECO:0000259" key="6">
    <source>
        <dbReference type="PROSITE" id="PS50211"/>
    </source>
</evidence>
<dbReference type="InterPro" id="IPR001841">
    <property type="entry name" value="Znf_RING"/>
</dbReference>
<evidence type="ECO:0000259" key="5">
    <source>
        <dbReference type="PROSITE" id="PS50089"/>
    </source>
</evidence>
<keyword evidence="1" id="KW-0479">Metal-binding</keyword>
<dbReference type="InterPro" id="IPR013083">
    <property type="entry name" value="Znf_RING/FYVE/PHD"/>
</dbReference>
<gene>
    <name evidence="7" type="ORF">Ae201684_010872</name>
</gene>
<dbReference type="Gene3D" id="3.30.450.200">
    <property type="match status" value="1"/>
</dbReference>
<dbReference type="CDD" id="cd16454">
    <property type="entry name" value="RING-H2_PA-TM-RING"/>
    <property type="match status" value="1"/>
</dbReference>
<dbReference type="PANTHER" id="PTHR15288:SF0">
    <property type="entry name" value="UDENN DOMAIN-CONTAINING PROTEIN"/>
    <property type="match status" value="1"/>
</dbReference>
<dbReference type="Proteomes" id="UP000481153">
    <property type="component" value="Unassembled WGS sequence"/>
</dbReference>
<dbReference type="InterPro" id="IPR043153">
    <property type="entry name" value="DENN_C"/>
</dbReference>
<evidence type="ECO:0000256" key="2">
    <source>
        <dbReference type="ARBA" id="ARBA00022771"/>
    </source>
</evidence>
<evidence type="ECO:0000313" key="7">
    <source>
        <dbReference type="EMBL" id="KAF0731919.1"/>
    </source>
</evidence>
<protein>
    <recommendedName>
        <fullName evidence="9">RING-type domain-containing protein</fullName>
    </recommendedName>
</protein>
<dbReference type="InterPro" id="IPR037516">
    <property type="entry name" value="Tripartite_DENN"/>
</dbReference>
<evidence type="ECO:0000313" key="8">
    <source>
        <dbReference type="Proteomes" id="UP000481153"/>
    </source>
</evidence>
<dbReference type="EMBL" id="VJMJ01000138">
    <property type="protein sequence ID" value="KAF0731919.1"/>
    <property type="molecule type" value="Genomic_DNA"/>
</dbReference>
<dbReference type="InterPro" id="IPR011016">
    <property type="entry name" value="Znf_RING-CH"/>
</dbReference>
<comment type="caution">
    <text evidence="7">The sequence shown here is derived from an EMBL/GenBank/DDBJ whole genome shotgun (WGS) entry which is preliminary data.</text>
</comment>
<dbReference type="PANTHER" id="PTHR15288">
    <property type="entry name" value="DENN DOMAIN-CONTAINING PROTEIN 2"/>
    <property type="match status" value="1"/>
</dbReference>
<dbReference type="InterPro" id="IPR001194">
    <property type="entry name" value="cDENN_dom"/>
</dbReference>
<dbReference type="Pfam" id="PF02141">
    <property type="entry name" value="DENN"/>
    <property type="match status" value="1"/>
</dbReference>
<dbReference type="SUPFAM" id="SSF57850">
    <property type="entry name" value="RING/U-box"/>
    <property type="match status" value="1"/>
</dbReference>
<dbReference type="SMART" id="SM00799">
    <property type="entry name" value="DENN"/>
    <property type="match status" value="1"/>
</dbReference>
<dbReference type="PROSITE" id="PS50089">
    <property type="entry name" value="ZF_RING_2"/>
    <property type="match status" value="1"/>
</dbReference>
<evidence type="ECO:0008006" key="9">
    <source>
        <dbReference type="Google" id="ProtNLM"/>
    </source>
</evidence>
<feature type="domain" description="UDENN" evidence="6">
    <location>
        <begin position="3"/>
        <end position="409"/>
    </location>
</feature>
<dbReference type="VEuPathDB" id="FungiDB:AeMF1_018471"/>
<keyword evidence="3" id="KW-0862">Zinc</keyword>
<name>A0A6G0WWI9_9STRA</name>
<evidence type="ECO:0000256" key="3">
    <source>
        <dbReference type="ARBA" id="ARBA00022833"/>
    </source>
</evidence>
<dbReference type="InterPro" id="IPR051942">
    <property type="entry name" value="DENN_domain_containing_2"/>
</dbReference>
<evidence type="ECO:0000256" key="4">
    <source>
        <dbReference type="PROSITE-ProRule" id="PRU00175"/>
    </source>
</evidence>
<sequence length="867" mass="98733">MGVFDDVVIVEYRNDEQAPQVTWRYLTDPACAFGNRAFTFPVGLAAICAPAAGKCQKRGMEFTFTISDGRERQQYGYVKQLFLAPDLVATQVVCILGTKPLYVWFSWILRLFHARMLHDPSHRTSIMSFLNSIRRDGGEAMADFSFRGSLDGLVHPAYIFPLYPPGAFGMRTMEPHILHNRSYTNKLKCPTVLLLMLSALLHEQRILIVHDERDVLRGTCLMLLRLLAPFVWKHLLIPVLPSELIQYTQAPIPYLMGITPSQYAQCTDTISNAIVFNLLEERLELRQLTTGFVTLCDECPTMPASSSSTVVFSKLSAAVPATPRNPSSPMSKFRHDMQHAFANNPDGMEACVNALFYSWFADTTRFLRWDSMVNQWTIDGLEDPFVMRFLHAFSPREIFQTYCKERRQLESQGKPPYFHGPMHVSVRRNELAYDTLRRALQRRATYVHEYPSIVQILSGFCGDTDRRWSSHELRPLADASYHMDQCGLMVDMLWERLGETNAATLAGVLQMLVYLALHGCEIVMEYIRFKECQRDHCQFLKGHPFRPIVDRASLLLEFMAMPHRWFAMRASHGEQLWLTTVVFPRVEVRPPHEIPAFEPLHHAVGRFHQPVHLTNLLDLDFDQPAALAMPSLASFPEQSARDGDTPRRISCLARDAMAPRDVLISKHEGKYLHIRRPSFHLDASVPHIRFPLVYTTNVKSIVSLFLNPALVRYLQAKSICPAMQQATAIKTTCAVDGTCSICLERLNNGVDTSILPCQHIFHAACVQRWLNTLDTPSCPLCRRAPPSIQETFEIESISTKLQPRERSRLSTGEIVVSLRVKRYDDDNSHHDEDIHMNCTVETNATYCGVDVALLTVLVCCLLYLTLQ</sequence>
<dbReference type="PROSITE" id="PS50211">
    <property type="entry name" value="DENN"/>
    <property type="match status" value="1"/>
</dbReference>
<dbReference type="VEuPathDB" id="FungiDB:AeMF1_018472"/>
<keyword evidence="2 4" id="KW-0863">Zinc-finger</keyword>
<organism evidence="7 8">
    <name type="scientific">Aphanomyces euteiches</name>
    <dbReference type="NCBI Taxonomy" id="100861"/>
    <lineage>
        <taxon>Eukaryota</taxon>
        <taxon>Sar</taxon>
        <taxon>Stramenopiles</taxon>
        <taxon>Oomycota</taxon>
        <taxon>Saprolegniomycetes</taxon>
        <taxon>Saprolegniales</taxon>
        <taxon>Verrucalvaceae</taxon>
        <taxon>Aphanomyces</taxon>
    </lineage>
</organism>
<dbReference type="SMART" id="SM00744">
    <property type="entry name" value="RINGv"/>
    <property type="match status" value="1"/>
</dbReference>
<reference evidence="7 8" key="1">
    <citation type="submission" date="2019-07" db="EMBL/GenBank/DDBJ databases">
        <title>Genomics analysis of Aphanomyces spp. identifies a new class of oomycete effector associated with host adaptation.</title>
        <authorList>
            <person name="Gaulin E."/>
        </authorList>
    </citation>
    <scope>NUCLEOTIDE SEQUENCE [LARGE SCALE GENOMIC DNA]</scope>
    <source>
        <strain evidence="7 8">ATCC 201684</strain>
    </source>
</reference>
<proteinExistence type="predicted"/>
<dbReference type="Pfam" id="PF13639">
    <property type="entry name" value="zf-RING_2"/>
    <property type="match status" value="1"/>
</dbReference>
<dbReference type="Gene3D" id="3.30.40.10">
    <property type="entry name" value="Zinc/RING finger domain, C3HC4 (zinc finger)"/>
    <property type="match status" value="1"/>
</dbReference>
<dbReference type="Gene3D" id="3.40.50.11500">
    <property type="match status" value="1"/>
</dbReference>
<evidence type="ECO:0000256" key="1">
    <source>
        <dbReference type="ARBA" id="ARBA00022723"/>
    </source>
</evidence>